<evidence type="ECO:0000256" key="1">
    <source>
        <dbReference type="SAM" id="MobiDB-lite"/>
    </source>
</evidence>
<sequence>MSVRKGAPHLMGGLFPHIQHKDNGHCTLTHTPHTYSIRPGPGTDTPGGQPAPGPRRWSPFFQDGDRQTAPAPAQTSAGTVRNGATPAQTTTPHRDPSLQQPLSPSGEGATFRRRVYLVQTGPPNRAAPGSNSLTPPINSNFNLMSPPPPINPNMNLPTGPPPTRTEISDTCPQTQKQPKKMNSEPVFKSRV</sequence>
<evidence type="ECO:0000313" key="2">
    <source>
        <dbReference type="EMBL" id="MEQ2300554.1"/>
    </source>
</evidence>
<reference evidence="2 3" key="1">
    <citation type="submission" date="2021-06" db="EMBL/GenBank/DDBJ databases">
        <authorList>
            <person name="Palmer J.M."/>
        </authorList>
    </citation>
    <scope>NUCLEOTIDE SEQUENCE [LARGE SCALE GENOMIC DNA]</scope>
    <source>
        <strain evidence="2 3">AS_MEX2019</strain>
        <tissue evidence="2">Muscle</tissue>
    </source>
</reference>
<keyword evidence="3" id="KW-1185">Reference proteome</keyword>
<gene>
    <name evidence="2" type="ORF">AMECASPLE_026901</name>
</gene>
<dbReference type="EMBL" id="JAHRIP010049824">
    <property type="protein sequence ID" value="MEQ2300554.1"/>
    <property type="molecule type" value="Genomic_DNA"/>
</dbReference>
<feature type="region of interest" description="Disordered" evidence="1">
    <location>
        <begin position="142"/>
        <end position="191"/>
    </location>
</feature>
<feature type="compositionally biased region" description="Polar residues" evidence="1">
    <location>
        <begin position="85"/>
        <end position="103"/>
    </location>
</feature>
<accession>A0ABV0Z2Y2</accession>
<comment type="caution">
    <text evidence="2">The sequence shown here is derived from an EMBL/GenBank/DDBJ whole genome shotgun (WGS) entry which is preliminary data.</text>
</comment>
<protein>
    <submittedName>
        <fullName evidence="2">Uncharacterized protein</fullName>
    </submittedName>
</protein>
<evidence type="ECO:0000313" key="3">
    <source>
        <dbReference type="Proteomes" id="UP001469553"/>
    </source>
</evidence>
<organism evidence="2 3">
    <name type="scientific">Ameca splendens</name>
    <dbReference type="NCBI Taxonomy" id="208324"/>
    <lineage>
        <taxon>Eukaryota</taxon>
        <taxon>Metazoa</taxon>
        <taxon>Chordata</taxon>
        <taxon>Craniata</taxon>
        <taxon>Vertebrata</taxon>
        <taxon>Euteleostomi</taxon>
        <taxon>Actinopterygii</taxon>
        <taxon>Neopterygii</taxon>
        <taxon>Teleostei</taxon>
        <taxon>Neoteleostei</taxon>
        <taxon>Acanthomorphata</taxon>
        <taxon>Ovalentaria</taxon>
        <taxon>Atherinomorphae</taxon>
        <taxon>Cyprinodontiformes</taxon>
        <taxon>Goodeidae</taxon>
        <taxon>Ameca</taxon>
    </lineage>
</organism>
<feature type="region of interest" description="Disordered" evidence="1">
    <location>
        <begin position="23"/>
        <end position="109"/>
    </location>
</feature>
<dbReference type="Proteomes" id="UP001469553">
    <property type="component" value="Unassembled WGS sequence"/>
</dbReference>
<feature type="compositionally biased region" description="Low complexity" evidence="1">
    <location>
        <begin position="39"/>
        <end position="48"/>
    </location>
</feature>
<proteinExistence type="predicted"/>
<name>A0ABV0Z2Y2_9TELE</name>